<evidence type="ECO:0000256" key="7">
    <source>
        <dbReference type="ARBA" id="ARBA00023237"/>
    </source>
</evidence>
<keyword evidence="4 8" id="KW-0812">Transmembrane</keyword>
<keyword evidence="6 8" id="KW-0472">Membrane</keyword>
<dbReference type="InterPro" id="IPR037066">
    <property type="entry name" value="Plug_dom_sf"/>
</dbReference>
<dbReference type="PANTHER" id="PTHR30069:SF29">
    <property type="entry name" value="HEMOGLOBIN AND HEMOGLOBIN-HAPTOGLOBIN-BINDING PROTEIN 1-RELATED"/>
    <property type="match status" value="1"/>
</dbReference>
<dbReference type="SUPFAM" id="SSF56935">
    <property type="entry name" value="Porins"/>
    <property type="match status" value="1"/>
</dbReference>
<dbReference type="GO" id="GO:0015344">
    <property type="term" value="F:siderophore uptake transmembrane transporter activity"/>
    <property type="evidence" value="ECO:0007669"/>
    <property type="project" value="TreeGrafter"/>
</dbReference>
<dbReference type="PANTHER" id="PTHR30069">
    <property type="entry name" value="TONB-DEPENDENT OUTER MEMBRANE RECEPTOR"/>
    <property type="match status" value="1"/>
</dbReference>
<name>A0A840TZ32_9BACT</name>
<dbReference type="InterPro" id="IPR036942">
    <property type="entry name" value="Beta-barrel_TonB_sf"/>
</dbReference>
<gene>
    <name evidence="10" type="ORF">HNQ92_003037</name>
</gene>
<comment type="subcellular location">
    <subcellularLocation>
        <location evidence="1 8">Cell outer membrane</location>
        <topology evidence="1 8">Multi-pass membrane protein</topology>
    </subcellularLocation>
</comment>
<accession>A0A840TZ32</accession>
<keyword evidence="11" id="KW-1185">Reference proteome</keyword>
<reference evidence="10 11" key="1">
    <citation type="submission" date="2020-08" db="EMBL/GenBank/DDBJ databases">
        <title>Genomic Encyclopedia of Type Strains, Phase IV (KMG-IV): sequencing the most valuable type-strain genomes for metagenomic binning, comparative biology and taxonomic classification.</title>
        <authorList>
            <person name="Goeker M."/>
        </authorList>
    </citation>
    <scope>NUCLEOTIDE SEQUENCE [LARGE SCALE GENOMIC DNA]</scope>
    <source>
        <strain evidence="10 11">DSM 105074</strain>
    </source>
</reference>
<dbReference type="Gene3D" id="2.170.130.10">
    <property type="entry name" value="TonB-dependent receptor, plug domain"/>
    <property type="match status" value="1"/>
</dbReference>
<evidence type="ECO:0000256" key="2">
    <source>
        <dbReference type="ARBA" id="ARBA00022448"/>
    </source>
</evidence>
<comment type="caution">
    <text evidence="10">The sequence shown here is derived from an EMBL/GenBank/DDBJ whole genome shotgun (WGS) entry which is preliminary data.</text>
</comment>
<evidence type="ECO:0000259" key="9">
    <source>
        <dbReference type="Pfam" id="PF07715"/>
    </source>
</evidence>
<evidence type="ECO:0000256" key="8">
    <source>
        <dbReference type="PROSITE-ProRule" id="PRU01360"/>
    </source>
</evidence>
<dbReference type="PROSITE" id="PS52016">
    <property type="entry name" value="TONB_DEPENDENT_REC_3"/>
    <property type="match status" value="1"/>
</dbReference>
<dbReference type="Pfam" id="PF07715">
    <property type="entry name" value="Plug"/>
    <property type="match status" value="1"/>
</dbReference>
<keyword evidence="3 8" id="KW-1134">Transmembrane beta strand</keyword>
<dbReference type="PROSITE" id="PS51257">
    <property type="entry name" value="PROKAR_LIPOPROTEIN"/>
    <property type="match status" value="1"/>
</dbReference>
<evidence type="ECO:0000256" key="3">
    <source>
        <dbReference type="ARBA" id="ARBA00022452"/>
    </source>
</evidence>
<keyword evidence="2 8" id="KW-0813">Transport</keyword>
<dbReference type="Gene3D" id="2.60.40.1120">
    <property type="entry name" value="Carboxypeptidase-like, regulatory domain"/>
    <property type="match status" value="1"/>
</dbReference>
<dbReference type="AlphaFoldDB" id="A0A840TZ32"/>
<evidence type="ECO:0000313" key="10">
    <source>
        <dbReference type="EMBL" id="MBB5284889.1"/>
    </source>
</evidence>
<feature type="domain" description="TonB-dependent receptor plug" evidence="9">
    <location>
        <begin position="152"/>
        <end position="227"/>
    </location>
</feature>
<keyword evidence="5" id="KW-0732">Signal</keyword>
<dbReference type="Pfam" id="PF13715">
    <property type="entry name" value="CarbopepD_reg_2"/>
    <property type="match status" value="1"/>
</dbReference>
<dbReference type="GO" id="GO:0044718">
    <property type="term" value="P:siderophore transmembrane transport"/>
    <property type="evidence" value="ECO:0007669"/>
    <property type="project" value="TreeGrafter"/>
</dbReference>
<dbReference type="EMBL" id="JACHGF010000004">
    <property type="protein sequence ID" value="MBB5284889.1"/>
    <property type="molecule type" value="Genomic_DNA"/>
</dbReference>
<keyword evidence="7 8" id="KW-0998">Cell outer membrane</keyword>
<comment type="similarity">
    <text evidence="8">Belongs to the TonB-dependent receptor family.</text>
</comment>
<dbReference type="InterPro" id="IPR008969">
    <property type="entry name" value="CarboxyPept-like_regulatory"/>
</dbReference>
<organism evidence="10 11">
    <name type="scientific">Rhabdobacter roseus</name>
    <dbReference type="NCBI Taxonomy" id="1655419"/>
    <lineage>
        <taxon>Bacteria</taxon>
        <taxon>Pseudomonadati</taxon>
        <taxon>Bacteroidota</taxon>
        <taxon>Cytophagia</taxon>
        <taxon>Cytophagales</taxon>
        <taxon>Cytophagaceae</taxon>
        <taxon>Rhabdobacter</taxon>
    </lineage>
</organism>
<sequence>MEIQILKNGFWKLLLAGYLGVLSYSCLAQQAAVQGLVTDLSTQQPLPDVTVLVRQHNFATRTDSSGYFRFDLPPGEYYLAFSAVGYTSQVRAVMVRTQPVRLEVVLHKDIRQLDVVTITDKKPDQNVTAAQMGVVKLDVKNLKNIPVVFGEVDVLKALMLQPGVGTVGEGTSGFNVRGGRTDQNLVLLDGAPLFNTSHLLGFLSNINADLTQDVTLYKGHVPAAYGGRLSSLLQLTTLSGNTERVKLTTGLGLMTGSLLAEGPLSRDRRLTFVAGGRVAYPNFLIRRFPAPTNQNRAFFYDLNARLTYQLTPRTRLTTTFYHSYDTFKFPEDTLYGWRSTLATVKWSQWLAPQLSLHLTGTHSAYQFELEGIAPTNEYLFRSGIRQQDARADLLWTPHPAHRLEAGTTLTGYYVTPGSLHPTRTSSNLNPLALEAERARELAFYLSDEWTPLPWLALNAGLRYATFQNRGPGTAYRYLSGQPRSVETILDTLTYARGQTLATYGGWEPRLSARVTLSPRSSVKLSYTKMRQYLHLISNTTAISPVDFWKLSDPFVAPQVAEQWSVGYFRNLRDNTYETSLEVYYKDLTDLVEYQEGATLLLNPALEADLLPARGRAYGLEVSIQKSKGLLTGQLSYTYSRTFARAVTPFVSEQINQGRWYAATFDRPHNLALSTQWKWPRGWTFGANFVYTSGRPTTYPDGTYRLNDVVVLDYSQRNADRLPDYHRLDVAFTKDTRRQPEQERYTTWSFSLYNLYARKNPYSIYFRQEGLSTRSYRLSVFGTIIPSLSWKRTF</sequence>
<dbReference type="Proteomes" id="UP000557307">
    <property type="component" value="Unassembled WGS sequence"/>
</dbReference>
<dbReference type="SUPFAM" id="SSF49464">
    <property type="entry name" value="Carboxypeptidase regulatory domain-like"/>
    <property type="match status" value="1"/>
</dbReference>
<evidence type="ECO:0000256" key="6">
    <source>
        <dbReference type="ARBA" id="ARBA00023136"/>
    </source>
</evidence>
<dbReference type="InterPro" id="IPR039426">
    <property type="entry name" value="TonB-dep_rcpt-like"/>
</dbReference>
<dbReference type="InterPro" id="IPR012910">
    <property type="entry name" value="Plug_dom"/>
</dbReference>
<dbReference type="RefSeq" id="WP_184174835.1">
    <property type="nucleotide sequence ID" value="NZ_JACHGF010000004.1"/>
</dbReference>
<evidence type="ECO:0000256" key="4">
    <source>
        <dbReference type="ARBA" id="ARBA00022692"/>
    </source>
</evidence>
<proteinExistence type="inferred from homology"/>
<evidence type="ECO:0000256" key="5">
    <source>
        <dbReference type="ARBA" id="ARBA00022729"/>
    </source>
</evidence>
<protein>
    <recommendedName>
        <fullName evidence="9">TonB-dependent receptor plug domain-containing protein</fullName>
    </recommendedName>
</protein>
<evidence type="ECO:0000313" key="11">
    <source>
        <dbReference type="Proteomes" id="UP000557307"/>
    </source>
</evidence>
<dbReference type="GO" id="GO:0009279">
    <property type="term" value="C:cell outer membrane"/>
    <property type="evidence" value="ECO:0007669"/>
    <property type="project" value="UniProtKB-SubCell"/>
</dbReference>
<evidence type="ECO:0000256" key="1">
    <source>
        <dbReference type="ARBA" id="ARBA00004571"/>
    </source>
</evidence>
<dbReference type="Gene3D" id="2.40.170.20">
    <property type="entry name" value="TonB-dependent receptor, beta-barrel domain"/>
    <property type="match status" value="1"/>
</dbReference>